<dbReference type="Proteomes" id="UP001155604">
    <property type="component" value="Unassembled WGS sequence"/>
</dbReference>
<accession>A0A9X3AT10</accession>
<evidence type="ECO:0000313" key="5">
    <source>
        <dbReference type="EMBL" id="MCT7944746.1"/>
    </source>
</evidence>
<comment type="caution">
    <text evidence="5">The sequence shown here is derived from an EMBL/GenBank/DDBJ whole genome shotgun (WGS) entry which is preliminary data.</text>
</comment>
<protein>
    <submittedName>
        <fullName evidence="5">TonB-dependent receptor</fullName>
    </submittedName>
</protein>
<name>A0A9X3AT10_9GAMM</name>
<evidence type="ECO:0000256" key="1">
    <source>
        <dbReference type="ARBA" id="ARBA00004442"/>
    </source>
</evidence>
<dbReference type="EMBL" id="JAMTCC010000006">
    <property type="protein sequence ID" value="MCT7944746.1"/>
    <property type="molecule type" value="Genomic_DNA"/>
</dbReference>
<evidence type="ECO:0000256" key="2">
    <source>
        <dbReference type="ARBA" id="ARBA00023136"/>
    </source>
</evidence>
<dbReference type="Gene3D" id="2.40.170.20">
    <property type="entry name" value="TonB-dependent receptor, beta-barrel domain"/>
    <property type="match status" value="1"/>
</dbReference>
<reference evidence="5" key="1">
    <citation type="journal article" date="2023" name="Int. J. Syst. Evol. Microbiol.">
        <title>&lt;i&gt;Shewanella septentrionalis&lt;/i&gt; sp. nov. and &lt;i&gt;Shewanella holmiensis&lt;/i&gt; sp. nov., isolated from Baltic Sea water and sediments.</title>
        <authorList>
            <person name="Martin-Rodriguez A.J."/>
            <person name="Thorell K."/>
            <person name="Joffre E."/>
            <person name="Jensie-Markopoulos S."/>
            <person name="Moore E.R.B."/>
            <person name="Sjoling A."/>
        </authorList>
    </citation>
    <scope>NUCLEOTIDE SEQUENCE</scope>
    <source>
        <strain evidence="5">SP1W3</strain>
    </source>
</reference>
<dbReference type="InterPro" id="IPR036942">
    <property type="entry name" value="Beta-barrel_TonB_sf"/>
</dbReference>
<feature type="domain" description="TonB-dependent receptor-like beta-barrel" evidence="4">
    <location>
        <begin position="17"/>
        <end position="135"/>
    </location>
</feature>
<dbReference type="SUPFAM" id="SSF56935">
    <property type="entry name" value="Porins"/>
    <property type="match status" value="1"/>
</dbReference>
<keyword evidence="2" id="KW-0472">Membrane</keyword>
<proteinExistence type="predicted"/>
<dbReference type="Pfam" id="PF00593">
    <property type="entry name" value="TonB_dep_Rec_b-barrel"/>
    <property type="match status" value="1"/>
</dbReference>
<dbReference type="InterPro" id="IPR000531">
    <property type="entry name" value="Beta-barrel_TonB"/>
</dbReference>
<sequence>MYNIVDGQKVPASPTEATHRDYSSKNIGMLYSSGIEAELTYQYNSLDLFANYSKVKMDVEGMPNFYLGTIEDIRQPYNSAPQDKINLGISWQLISALRLPWISSFAMDMTRLPEAQLKRGMDAEGYQLHSVYLTY</sequence>
<dbReference type="RefSeq" id="WP_261272026.1">
    <property type="nucleotide sequence ID" value="NZ_JAMTCC010000006.1"/>
</dbReference>
<keyword evidence="5" id="KW-0675">Receptor</keyword>
<comment type="subcellular location">
    <subcellularLocation>
        <location evidence="1">Cell outer membrane</location>
    </subcellularLocation>
</comment>
<dbReference type="GO" id="GO:0009279">
    <property type="term" value="C:cell outer membrane"/>
    <property type="evidence" value="ECO:0007669"/>
    <property type="project" value="UniProtKB-SubCell"/>
</dbReference>
<evidence type="ECO:0000256" key="3">
    <source>
        <dbReference type="ARBA" id="ARBA00023237"/>
    </source>
</evidence>
<gene>
    <name evidence="5" type="ORF">NE536_05140</name>
</gene>
<evidence type="ECO:0000259" key="4">
    <source>
        <dbReference type="Pfam" id="PF00593"/>
    </source>
</evidence>
<evidence type="ECO:0000313" key="6">
    <source>
        <dbReference type="Proteomes" id="UP001155604"/>
    </source>
</evidence>
<keyword evidence="3" id="KW-0998">Cell outer membrane</keyword>
<organism evidence="5 6">
    <name type="scientific">Shewanella septentrionalis</name>
    <dbReference type="NCBI Taxonomy" id="2952223"/>
    <lineage>
        <taxon>Bacteria</taxon>
        <taxon>Pseudomonadati</taxon>
        <taxon>Pseudomonadota</taxon>
        <taxon>Gammaproteobacteria</taxon>
        <taxon>Alteromonadales</taxon>
        <taxon>Shewanellaceae</taxon>
        <taxon>Shewanella</taxon>
    </lineage>
</organism>
<dbReference type="AlphaFoldDB" id="A0A9X3AT10"/>
<keyword evidence="6" id="KW-1185">Reference proteome</keyword>